<name>A0AAV5B1K8_9ACTN</name>
<gene>
    <name evidence="6" type="ORF">ATOP_06770</name>
</gene>
<keyword evidence="7" id="KW-1185">Reference proteome</keyword>
<organism evidence="6 7">
    <name type="scientific">Granulimonas faecalis</name>
    <dbReference type="NCBI Taxonomy" id="2894155"/>
    <lineage>
        <taxon>Bacteria</taxon>
        <taxon>Bacillati</taxon>
        <taxon>Actinomycetota</taxon>
        <taxon>Coriobacteriia</taxon>
        <taxon>Coriobacteriales</taxon>
        <taxon>Kribbibacteriaceae</taxon>
        <taxon>Granulimonas</taxon>
    </lineage>
</organism>
<comment type="subcellular location">
    <subcellularLocation>
        <location evidence="1">Membrane</location>
        <topology evidence="1">Multi-pass membrane protein</topology>
    </subcellularLocation>
</comment>
<reference evidence="6" key="1">
    <citation type="journal article" date="2022" name="Int. J. Syst. Evol. Microbiol.">
        <title>Granulimonas faecalis gen. nov., sp. nov., and Leptogranulimonas caecicola gen. nov., sp. nov., novel lactate-producing Atopobiaceae bacteria isolated from mouse intestines, and an emended description of the family Atopobiaceae.</title>
        <authorList>
            <person name="Morinaga K."/>
            <person name="Kusada H."/>
            <person name="Sakamoto S."/>
            <person name="Murakami T."/>
            <person name="Toyoda A."/>
            <person name="Mori H."/>
            <person name="Meng X.Y."/>
            <person name="Takashino M."/>
            <person name="Murotomi K."/>
            <person name="Tamaki H."/>
        </authorList>
    </citation>
    <scope>NUCLEOTIDE SEQUENCE</scope>
    <source>
        <strain evidence="6">OPF53</strain>
    </source>
</reference>
<accession>A0AAV5B1K8</accession>
<feature type="transmembrane region" description="Helical" evidence="5">
    <location>
        <begin position="71"/>
        <end position="97"/>
    </location>
</feature>
<comment type="caution">
    <text evidence="6">The sequence shown here is derived from an EMBL/GenBank/DDBJ whole genome shotgun (WGS) entry which is preliminary data.</text>
</comment>
<evidence type="ECO:0000256" key="5">
    <source>
        <dbReference type="SAM" id="Phobius"/>
    </source>
</evidence>
<sequence>MGTFEPVVLGLSLGFAVLSSFVWRGVRATGRTLATAVPLMVLVAAVNPLLSQTGQTTLFSFGPVAVRLEAVAWGVAMGAMLAGALTWFAVCSAILPADDLRDLLGNVVPTLALAVSMVMRLVPELLGRARASRDARGACTCAGSPSAASSFSRGVEQVGAMVMWALGESVERASSMASRGWGAGRRTHWRRARWTVGDWPSLITVAAISAAGVGYALWLGSLWTYAPRMSVPGPAAAYGPVALLFAWPCLAAAAEVFLSRKEGGR</sequence>
<evidence type="ECO:0000256" key="3">
    <source>
        <dbReference type="ARBA" id="ARBA00022989"/>
    </source>
</evidence>
<proteinExistence type="predicted"/>
<dbReference type="InterPro" id="IPR003339">
    <property type="entry name" value="ABC/ECF_trnsptr_transmembrane"/>
</dbReference>
<dbReference type="AlphaFoldDB" id="A0AAV5B1K8"/>
<keyword evidence="2 5" id="KW-0812">Transmembrane</keyword>
<feature type="transmembrane region" description="Helical" evidence="5">
    <location>
        <begin position="199"/>
        <end position="218"/>
    </location>
</feature>
<protein>
    <recommendedName>
        <fullName evidence="8">Energy-coupling factor transport system permease protein</fullName>
    </recommendedName>
</protein>
<evidence type="ECO:0000313" key="6">
    <source>
        <dbReference type="EMBL" id="GJM55022.1"/>
    </source>
</evidence>
<evidence type="ECO:0000256" key="1">
    <source>
        <dbReference type="ARBA" id="ARBA00004141"/>
    </source>
</evidence>
<evidence type="ECO:0008006" key="8">
    <source>
        <dbReference type="Google" id="ProtNLM"/>
    </source>
</evidence>
<evidence type="ECO:0000256" key="2">
    <source>
        <dbReference type="ARBA" id="ARBA00022692"/>
    </source>
</evidence>
<feature type="transmembrane region" description="Helical" evidence="5">
    <location>
        <begin position="7"/>
        <end position="26"/>
    </location>
</feature>
<keyword evidence="3 5" id="KW-1133">Transmembrane helix</keyword>
<dbReference type="EMBL" id="BQKC01000001">
    <property type="protein sequence ID" value="GJM55022.1"/>
    <property type="molecule type" value="Genomic_DNA"/>
</dbReference>
<dbReference type="CDD" id="cd16914">
    <property type="entry name" value="EcfT"/>
    <property type="match status" value="1"/>
</dbReference>
<feature type="transmembrane region" description="Helical" evidence="5">
    <location>
        <begin position="32"/>
        <end position="50"/>
    </location>
</feature>
<dbReference type="Proteomes" id="UP001055025">
    <property type="component" value="Unassembled WGS sequence"/>
</dbReference>
<evidence type="ECO:0000313" key="7">
    <source>
        <dbReference type="Proteomes" id="UP001055025"/>
    </source>
</evidence>
<keyword evidence="4 5" id="KW-0472">Membrane</keyword>
<dbReference type="GO" id="GO:0005886">
    <property type="term" value="C:plasma membrane"/>
    <property type="evidence" value="ECO:0007669"/>
    <property type="project" value="UniProtKB-ARBA"/>
</dbReference>
<evidence type="ECO:0000256" key="4">
    <source>
        <dbReference type="ARBA" id="ARBA00023136"/>
    </source>
</evidence>
<feature type="transmembrane region" description="Helical" evidence="5">
    <location>
        <begin position="238"/>
        <end position="258"/>
    </location>
</feature>